<comment type="caution">
    <text evidence="2">The sequence shown here is derived from an EMBL/GenBank/DDBJ whole genome shotgun (WGS) entry which is preliminary data.</text>
</comment>
<accession>A0ABQ4WBP2</accession>
<name>A0ABQ4WBP2_9ASTR</name>
<keyword evidence="2" id="KW-0695">RNA-directed DNA polymerase</keyword>
<dbReference type="PANTHER" id="PTHR46890:SF48">
    <property type="entry name" value="RNA-DIRECTED DNA POLYMERASE"/>
    <property type="match status" value="1"/>
</dbReference>
<keyword evidence="2" id="KW-0548">Nucleotidyltransferase</keyword>
<reference evidence="2" key="1">
    <citation type="journal article" date="2022" name="Int. J. Mol. Sci.">
        <title>Draft Genome of Tanacetum Coccineum: Genomic Comparison of Closely Related Tanacetum-Family Plants.</title>
        <authorList>
            <person name="Yamashiro T."/>
            <person name="Shiraishi A."/>
            <person name="Nakayama K."/>
            <person name="Satake H."/>
        </authorList>
    </citation>
    <scope>NUCLEOTIDE SEQUENCE</scope>
</reference>
<dbReference type="Gene3D" id="3.60.10.10">
    <property type="entry name" value="Endonuclease/exonuclease/phosphatase"/>
    <property type="match status" value="1"/>
</dbReference>
<feature type="domain" description="Reverse transcriptase" evidence="1">
    <location>
        <begin position="301"/>
        <end position="440"/>
    </location>
</feature>
<reference evidence="2" key="2">
    <citation type="submission" date="2022-01" db="EMBL/GenBank/DDBJ databases">
        <authorList>
            <person name="Yamashiro T."/>
            <person name="Shiraishi A."/>
            <person name="Satake H."/>
            <person name="Nakayama K."/>
        </authorList>
    </citation>
    <scope>NUCLEOTIDE SEQUENCE</scope>
</reference>
<dbReference type="InterPro" id="IPR000477">
    <property type="entry name" value="RT_dom"/>
</dbReference>
<dbReference type="SUPFAM" id="SSF56672">
    <property type="entry name" value="DNA/RNA polymerases"/>
    <property type="match status" value="1"/>
</dbReference>
<dbReference type="InterPro" id="IPR036691">
    <property type="entry name" value="Endo/exonu/phosph_ase_sf"/>
</dbReference>
<dbReference type="InterPro" id="IPR043502">
    <property type="entry name" value="DNA/RNA_pol_sf"/>
</dbReference>
<feature type="non-terminal residue" evidence="2">
    <location>
        <position position="440"/>
    </location>
</feature>
<proteinExistence type="predicted"/>
<dbReference type="EMBL" id="BQNB010008504">
    <property type="protein sequence ID" value="GJS50270.1"/>
    <property type="molecule type" value="Genomic_DNA"/>
</dbReference>
<keyword evidence="3" id="KW-1185">Reference proteome</keyword>
<evidence type="ECO:0000313" key="3">
    <source>
        <dbReference type="Proteomes" id="UP001151760"/>
    </source>
</evidence>
<protein>
    <submittedName>
        <fullName evidence="2">RNA-directed DNA polymerase, eukaryota, reverse transcriptase zinc-binding domain protein</fullName>
    </submittedName>
</protein>
<keyword evidence="2" id="KW-0808">Transferase</keyword>
<dbReference type="Proteomes" id="UP001151760">
    <property type="component" value="Unassembled WGS sequence"/>
</dbReference>
<dbReference type="PANTHER" id="PTHR46890">
    <property type="entry name" value="NON-LTR RETROLELEMENT REVERSE TRANSCRIPTASE-LIKE PROTEIN-RELATED"/>
    <property type="match status" value="1"/>
</dbReference>
<evidence type="ECO:0000259" key="1">
    <source>
        <dbReference type="PROSITE" id="PS50878"/>
    </source>
</evidence>
<dbReference type="PROSITE" id="PS50878">
    <property type="entry name" value="RT_POL"/>
    <property type="match status" value="1"/>
</dbReference>
<dbReference type="InterPro" id="IPR052343">
    <property type="entry name" value="Retrotransposon-Effector_Assoc"/>
</dbReference>
<evidence type="ECO:0000313" key="2">
    <source>
        <dbReference type="EMBL" id="GJS50270.1"/>
    </source>
</evidence>
<dbReference type="Pfam" id="PF00078">
    <property type="entry name" value="RVT_1"/>
    <property type="match status" value="1"/>
</dbReference>
<dbReference type="SUPFAM" id="SSF56219">
    <property type="entry name" value="DNase I-like"/>
    <property type="match status" value="1"/>
</dbReference>
<organism evidence="2 3">
    <name type="scientific">Tanacetum coccineum</name>
    <dbReference type="NCBI Taxonomy" id="301880"/>
    <lineage>
        <taxon>Eukaryota</taxon>
        <taxon>Viridiplantae</taxon>
        <taxon>Streptophyta</taxon>
        <taxon>Embryophyta</taxon>
        <taxon>Tracheophyta</taxon>
        <taxon>Spermatophyta</taxon>
        <taxon>Magnoliopsida</taxon>
        <taxon>eudicotyledons</taxon>
        <taxon>Gunneridae</taxon>
        <taxon>Pentapetalae</taxon>
        <taxon>asterids</taxon>
        <taxon>campanulids</taxon>
        <taxon>Asterales</taxon>
        <taxon>Asteraceae</taxon>
        <taxon>Asteroideae</taxon>
        <taxon>Anthemideae</taxon>
        <taxon>Anthemidinae</taxon>
        <taxon>Tanacetum</taxon>
    </lineage>
</organism>
<sequence>MEVIDLRGVKRCWGNLAFDYVYSEAVGQSGEILCVWDSNMFQKLNCTVSDYFVMVRGVWVPSGKSLLIILIYAPQELSEKRILWDYLRLAICNWDGDVVTMGDFNEVRDCSERFGSVFNKQEAKFFNDFITNAGLVESHYDYGLTPFKFYHYWFEFDEFDKFVEDSWKEIRVPDTNDYMNFMKNLRVLKDKIKTWIRSYKEHTYGRMSILKSELINLDSVIDKGGGVEKNVHRRLEILRNIQELEKTEAVDLESAVSKEEIKRAVWDCGIDKSLGPDGFTFGFYRRYWNLIEGDVVNAVTWFFHHGRIPNGGNSSFITLIPKIPKCYLVKDFRPISLIGSVYKIVAKILANRLVMVLGDLWCKKKRKQSMIFKVDFEKAYDSVRWDFIDTILKKFRFGDKWCNWIGSCLQSSRGSVLVNGSPTSEFQFFKGLKQGDPLSP</sequence>
<dbReference type="GO" id="GO:0003964">
    <property type="term" value="F:RNA-directed DNA polymerase activity"/>
    <property type="evidence" value="ECO:0007669"/>
    <property type="project" value="UniProtKB-KW"/>
</dbReference>
<gene>
    <name evidence="2" type="ORF">Tco_0600391</name>
</gene>